<accession>A0A2K2DRN6</accession>
<feature type="compositionally biased region" description="Basic residues" evidence="1">
    <location>
        <begin position="308"/>
        <end position="321"/>
    </location>
</feature>
<dbReference type="Gramene" id="PNT76947">
    <property type="protein sequence ID" value="PNT76947"/>
    <property type="gene ID" value="BRADI_1g56063v3"/>
</dbReference>
<evidence type="ECO:0000313" key="4">
    <source>
        <dbReference type="Proteomes" id="UP000008810"/>
    </source>
</evidence>
<dbReference type="EMBL" id="CM000880">
    <property type="protein sequence ID" value="PNT76947.1"/>
    <property type="molecule type" value="Genomic_DNA"/>
</dbReference>
<feature type="region of interest" description="Disordered" evidence="1">
    <location>
        <begin position="271"/>
        <end position="321"/>
    </location>
</feature>
<keyword evidence="4" id="KW-1185">Reference proteome</keyword>
<feature type="region of interest" description="Disordered" evidence="1">
    <location>
        <begin position="153"/>
        <end position="250"/>
    </location>
</feature>
<reference evidence="3" key="3">
    <citation type="submission" date="2018-08" db="UniProtKB">
        <authorList>
            <consortium name="EnsemblPlants"/>
        </authorList>
    </citation>
    <scope>IDENTIFICATION</scope>
    <source>
        <strain evidence="3">cv. Bd21</strain>
    </source>
</reference>
<evidence type="ECO:0000313" key="3">
    <source>
        <dbReference type="EnsemblPlants" id="PNT76947"/>
    </source>
</evidence>
<reference evidence="2 3" key="1">
    <citation type="journal article" date="2010" name="Nature">
        <title>Genome sequencing and analysis of the model grass Brachypodium distachyon.</title>
        <authorList>
            <consortium name="International Brachypodium Initiative"/>
        </authorList>
    </citation>
    <scope>NUCLEOTIDE SEQUENCE [LARGE SCALE GENOMIC DNA]</scope>
    <source>
        <strain evidence="2 3">Bd21</strain>
    </source>
</reference>
<protein>
    <submittedName>
        <fullName evidence="2 3">Uncharacterized protein</fullName>
    </submittedName>
</protein>
<proteinExistence type="predicted"/>
<dbReference type="Proteomes" id="UP000008810">
    <property type="component" value="Chromosome 1"/>
</dbReference>
<evidence type="ECO:0000256" key="1">
    <source>
        <dbReference type="SAM" id="MobiDB-lite"/>
    </source>
</evidence>
<feature type="compositionally biased region" description="Low complexity" evidence="1">
    <location>
        <begin position="185"/>
        <end position="218"/>
    </location>
</feature>
<feature type="compositionally biased region" description="Basic residues" evidence="1">
    <location>
        <begin position="275"/>
        <end position="286"/>
    </location>
</feature>
<name>A0A2K2DRN6_BRADI</name>
<dbReference type="EnsemblPlants" id="PNT76947">
    <property type="protein sequence ID" value="PNT76947"/>
    <property type="gene ID" value="BRADI_1g56063v3"/>
</dbReference>
<gene>
    <name evidence="2" type="ORF">BRADI_1g56063v3</name>
</gene>
<reference evidence="2" key="2">
    <citation type="submission" date="2017-06" db="EMBL/GenBank/DDBJ databases">
        <title>WGS assembly of Brachypodium distachyon.</title>
        <authorList>
            <consortium name="The International Brachypodium Initiative"/>
            <person name="Lucas S."/>
            <person name="Harmon-Smith M."/>
            <person name="Lail K."/>
            <person name="Tice H."/>
            <person name="Grimwood J."/>
            <person name="Bruce D."/>
            <person name="Barry K."/>
            <person name="Shu S."/>
            <person name="Lindquist E."/>
            <person name="Wang M."/>
            <person name="Pitluck S."/>
            <person name="Vogel J.P."/>
            <person name="Garvin D.F."/>
            <person name="Mockler T.C."/>
            <person name="Schmutz J."/>
            <person name="Rokhsar D."/>
            <person name="Bevan M.W."/>
        </authorList>
    </citation>
    <scope>NUCLEOTIDE SEQUENCE</scope>
    <source>
        <strain evidence="2">Bd21</strain>
    </source>
</reference>
<feature type="region of interest" description="Disordered" evidence="1">
    <location>
        <begin position="1"/>
        <end position="26"/>
    </location>
</feature>
<dbReference type="AlphaFoldDB" id="A0A2K2DRN6"/>
<sequence length="321" mass="33711">MATAALRHGAAVRAPGPGLPSPASASASASAVNVSSAVAAYVADVVVRAVAGDRIRDGKAFLASLDEGIKVGAGFSLAGRVEAVNRQMNRLMDGVIEDKRARRAAGAGDDDEEDILDVLLRTRPYEEPLELAPSVPSSGERVLGDDAAACYVGADAEPRRAPESPGGGGRRARRAEPRQGGGAAGAEVPAAGDQGDAPAARAGAAAAPAGVHGTPPRAGLRRAAGRHGAGQRVGDLPGHGRLERRRRGVQKPACSACRCLPIRSAARCCSPAPSQRRRCQRPRRATWRWTSPRTRRSSSKTPRTASREKRRRRRRRHRRGT</sequence>
<organism evidence="2">
    <name type="scientific">Brachypodium distachyon</name>
    <name type="common">Purple false brome</name>
    <name type="synonym">Trachynia distachya</name>
    <dbReference type="NCBI Taxonomy" id="15368"/>
    <lineage>
        <taxon>Eukaryota</taxon>
        <taxon>Viridiplantae</taxon>
        <taxon>Streptophyta</taxon>
        <taxon>Embryophyta</taxon>
        <taxon>Tracheophyta</taxon>
        <taxon>Spermatophyta</taxon>
        <taxon>Magnoliopsida</taxon>
        <taxon>Liliopsida</taxon>
        <taxon>Poales</taxon>
        <taxon>Poaceae</taxon>
        <taxon>BOP clade</taxon>
        <taxon>Pooideae</taxon>
        <taxon>Stipodae</taxon>
        <taxon>Brachypodieae</taxon>
        <taxon>Brachypodium</taxon>
    </lineage>
</organism>
<evidence type="ECO:0000313" key="2">
    <source>
        <dbReference type="EMBL" id="PNT76947.1"/>
    </source>
</evidence>